<dbReference type="InterPro" id="IPR050624">
    <property type="entry name" value="HTH-type_Tx_Regulator"/>
</dbReference>
<keyword evidence="1" id="KW-0678">Repressor</keyword>
<gene>
    <name evidence="5" type="ORF">CWD94_01325</name>
</gene>
<proteinExistence type="predicted"/>
<sequence>MKSNEGQLDLRIRRTHKLLWESLFELMTQSKQKYSSITINQICDRAMVHRTTFYQHFEDKNALLAFGFGQNQEEA</sequence>
<dbReference type="PROSITE" id="PS50977">
    <property type="entry name" value="HTH_TETR_2"/>
    <property type="match status" value="1"/>
</dbReference>
<accession>A0A2M9QBH3</accession>
<dbReference type="Gene3D" id="1.10.357.10">
    <property type="entry name" value="Tetracycline Repressor, domain 2"/>
    <property type="match status" value="1"/>
</dbReference>
<keyword evidence="2 3" id="KW-0238">DNA-binding</keyword>
<feature type="non-terminal residue" evidence="5">
    <location>
        <position position="75"/>
    </location>
</feature>
<evidence type="ECO:0000313" key="5">
    <source>
        <dbReference type="EMBL" id="PJO45423.1"/>
    </source>
</evidence>
<dbReference type="PANTHER" id="PTHR43479">
    <property type="entry name" value="ACREF/ENVCD OPERON REPRESSOR-RELATED"/>
    <property type="match status" value="1"/>
</dbReference>
<dbReference type="Pfam" id="PF00440">
    <property type="entry name" value="TetR_N"/>
    <property type="match status" value="1"/>
</dbReference>
<feature type="DNA-binding region" description="H-T-H motif" evidence="3">
    <location>
        <begin position="38"/>
        <end position="57"/>
    </location>
</feature>
<evidence type="ECO:0000256" key="1">
    <source>
        <dbReference type="ARBA" id="ARBA00022491"/>
    </source>
</evidence>
<evidence type="ECO:0000259" key="4">
    <source>
        <dbReference type="PROSITE" id="PS50977"/>
    </source>
</evidence>
<dbReference type="Proteomes" id="UP000232101">
    <property type="component" value="Unassembled WGS sequence"/>
</dbReference>
<organism evidence="5 6">
    <name type="scientific">Lysinibacillus xylanilyticus</name>
    <dbReference type="NCBI Taxonomy" id="582475"/>
    <lineage>
        <taxon>Bacteria</taxon>
        <taxon>Bacillati</taxon>
        <taxon>Bacillota</taxon>
        <taxon>Bacilli</taxon>
        <taxon>Bacillales</taxon>
        <taxon>Bacillaceae</taxon>
        <taxon>Lysinibacillus</taxon>
    </lineage>
</organism>
<protein>
    <submittedName>
        <fullName evidence="5">TetR/AcrR family transcriptional regulator</fullName>
    </submittedName>
</protein>
<dbReference type="InterPro" id="IPR001647">
    <property type="entry name" value="HTH_TetR"/>
</dbReference>
<dbReference type="RefSeq" id="WP_157804023.1">
    <property type="nucleotide sequence ID" value="NZ_PHQY01000105.1"/>
</dbReference>
<comment type="caution">
    <text evidence="5">The sequence shown here is derived from an EMBL/GenBank/DDBJ whole genome shotgun (WGS) entry which is preliminary data.</text>
</comment>
<dbReference type="EMBL" id="PHQY01000105">
    <property type="protein sequence ID" value="PJO45423.1"/>
    <property type="molecule type" value="Genomic_DNA"/>
</dbReference>
<name>A0A2M9QBH3_9BACI</name>
<reference evidence="5 6" key="1">
    <citation type="submission" date="2017-11" db="EMBL/GenBank/DDBJ databases">
        <title>Bacterial isolate from king chilli rhizosphere.</title>
        <authorList>
            <person name="Takhelmayum P."/>
            <person name="Sarangthem I."/>
        </authorList>
    </citation>
    <scope>NUCLEOTIDE SEQUENCE [LARGE SCALE GENOMIC DNA]</scope>
    <source>
        <strain evidence="6">t26</strain>
    </source>
</reference>
<dbReference type="PANTHER" id="PTHR43479:SF16">
    <property type="entry name" value="HTH TETR-TYPE DOMAIN-CONTAINING PROTEIN"/>
    <property type="match status" value="1"/>
</dbReference>
<evidence type="ECO:0000256" key="2">
    <source>
        <dbReference type="ARBA" id="ARBA00023125"/>
    </source>
</evidence>
<dbReference type="GO" id="GO:0003677">
    <property type="term" value="F:DNA binding"/>
    <property type="evidence" value="ECO:0007669"/>
    <property type="project" value="UniProtKB-UniRule"/>
</dbReference>
<evidence type="ECO:0000313" key="6">
    <source>
        <dbReference type="Proteomes" id="UP000232101"/>
    </source>
</evidence>
<dbReference type="AlphaFoldDB" id="A0A2M9QBH3"/>
<feature type="domain" description="HTH tetR-type" evidence="4">
    <location>
        <begin position="13"/>
        <end position="75"/>
    </location>
</feature>
<evidence type="ECO:0000256" key="3">
    <source>
        <dbReference type="PROSITE-ProRule" id="PRU00335"/>
    </source>
</evidence>
<dbReference type="SUPFAM" id="SSF46689">
    <property type="entry name" value="Homeodomain-like"/>
    <property type="match status" value="1"/>
</dbReference>
<dbReference type="InterPro" id="IPR009057">
    <property type="entry name" value="Homeodomain-like_sf"/>
</dbReference>